<dbReference type="AlphaFoldDB" id="A0A2P5BGV0"/>
<reference evidence="3" key="1">
    <citation type="submission" date="2016-06" db="EMBL/GenBank/DDBJ databases">
        <title>Parallel loss of symbiosis genes in relatives of nitrogen-fixing non-legume Parasponia.</title>
        <authorList>
            <person name="Van Velzen R."/>
            <person name="Holmer R."/>
            <person name="Bu F."/>
            <person name="Rutten L."/>
            <person name="Van Zeijl A."/>
            <person name="Liu W."/>
            <person name="Santuari L."/>
            <person name="Cao Q."/>
            <person name="Sharma T."/>
            <person name="Shen D."/>
            <person name="Roswanjaya Y."/>
            <person name="Wardhani T."/>
            <person name="Kalhor M.S."/>
            <person name="Jansen J."/>
            <person name="Van den Hoogen J."/>
            <person name="Gungor B."/>
            <person name="Hartog M."/>
            <person name="Hontelez J."/>
            <person name="Verver J."/>
            <person name="Yang W.-C."/>
            <person name="Schijlen E."/>
            <person name="Repin R."/>
            <person name="Schilthuizen M."/>
            <person name="Schranz E."/>
            <person name="Heidstra R."/>
            <person name="Miyata K."/>
            <person name="Fedorova E."/>
            <person name="Kohlen W."/>
            <person name="Bisseling T."/>
            <person name="Smit S."/>
            <person name="Geurts R."/>
        </authorList>
    </citation>
    <scope>NUCLEOTIDE SEQUENCE [LARGE SCALE GENOMIC DNA]</scope>
    <source>
        <strain evidence="3">cv. RG33-2</strain>
    </source>
</reference>
<evidence type="ECO:0000313" key="2">
    <source>
        <dbReference type="EMBL" id="PON47996.1"/>
    </source>
</evidence>
<evidence type="ECO:0000313" key="3">
    <source>
        <dbReference type="Proteomes" id="UP000237000"/>
    </source>
</evidence>
<protein>
    <submittedName>
        <fullName evidence="2">Uncharacterized protein</fullName>
    </submittedName>
</protein>
<feature type="compositionally biased region" description="Basic and acidic residues" evidence="1">
    <location>
        <begin position="71"/>
        <end position="93"/>
    </location>
</feature>
<evidence type="ECO:0000256" key="1">
    <source>
        <dbReference type="SAM" id="MobiDB-lite"/>
    </source>
</evidence>
<dbReference type="EMBL" id="JXTC01000524">
    <property type="protein sequence ID" value="PON47996.1"/>
    <property type="molecule type" value="Genomic_DNA"/>
</dbReference>
<gene>
    <name evidence="2" type="ORF">TorRG33x02_321590</name>
</gene>
<feature type="region of interest" description="Disordered" evidence="1">
    <location>
        <begin position="71"/>
        <end position="139"/>
    </location>
</feature>
<name>A0A2P5BGV0_TREOI</name>
<feature type="compositionally biased region" description="Polar residues" evidence="1">
    <location>
        <begin position="118"/>
        <end position="134"/>
    </location>
</feature>
<dbReference type="InParanoid" id="A0A2P5BGV0"/>
<sequence length="172" mass="18662">IYAKIKVRGFTNGFLYPIAEIPCERSSVQIGIFSIAGNFQAANVWNCRTEGILGRSSRNVVVIGIEGRRGHELTETDRSIKPMGTEHTEKLPELEAMNGDPTQAISGTGASGDDEQQDASSTVNAGLEKSQSALDNEKGKNVFSEKQLAIIPYKGKTAHQSHGGYLRAKVWL</sequence>
<proteinExistence type="predicted"/>
<dbReference type="OrthoDB" id="10317129at2759"/>
<accession>A0A2P5BGV0</accession>
<comment type="caution">
    <text evidence="2">The sequence shown here is derived from an EMBL/GenBank/DDBJ whole genome shotgun (WGS) entry which is preliminary data.</text>
</comment>
<dbReference type="Proteomes" id="UP000237000">
    <property type="component" value="Unassembled WGS sequence"/>
</dbReference>
<feature type="non-terminal residue" evidence="2">
    <location>
        <position position="1"/>
    </location>
</feature>
<organism evidence="2 3">
    <name type="scientific">Trema orientale</name>
    <name type="common">Charcoal tree</name>
    <name type="synonym">Celtis orientalis</name>
    <dbReference type="NCBI Taxonomy" id="63057"/>
    <lineage>
        <taxon>Eukaryota</taxon>
        <taxon>Viridiplantae</taxon>
        <taxon>Streptophyta</taxon>
        <taxon>Embryophyta</taxon>
        <taxon>Tracheophyta</taxon>
        <taxon>Spermatophyta</taxon>
        <taxon>Magnoliopsida</taxon>
        <taxon>eudicotyledons</taxon>
        <taxon>Gunneridae</taxon>
        <taxon>Pentapetalae</taxon>
        <taxon>rosids</taxon>
        <taxon>fabids</taxon>
        <taxon>Rosales</taxon>
        <taxon>Cannabaceae</taxon>
        <taxon>Trema</taxon>
    </lineage>
</organism>
<keyword evidence="3" id="KW-1185">Reference proteome</keyword>